<dbReference type="InterPro" id="IPR035965">
    <property type="entry name" value="PAS-like_dom_sf"/>
</dbReference>
<reference evidence="16 17" key="1">
    <citation type="submission" date="2021-01" db="EMBL/GenBank/DDBJ databases">
        <title>Genome seq and assembly of Nocardiodes sp. G10.</title>
        <authorList>
            <person name="Chhetri G."/>
        </authorList>
    </citation>
    <scope>NUCLEOTIDE SEQUENCE [LARGE SCALE GENOMIC DNA]</scope>
    <source>
        <strain evidence="16 17">G10</strain>
    </source>
</reference>
<evidence type="ECO:0000256" key="5">
    <source>
        <dbReference type="ARBA" id="ARBA00022553"/>
    </source>
</evidence>
<dbReference type="SUPFAM" id="SSF55874">
    <property type="entry name" value="ATPase domain of HSP90 chaperone/DNA topoisomerase II/histidine kinase"/>
    <property type="match status" value="1"/>
</dbReference>
<comment type="caution">
    <text evidence="16">The sequence shown here is derived from an EMBL/GenBank/DDBJ whole genome shotgun (WGS) entry which is preliminary data.</text>
</comment>
<keyword evidence="11 14" id="KW-1133">Transmembrane helix</keyword>
<dbReference type="InterPro" id="IPR000014">
    <property type="entry name" value="PAS"/>
</dbReference>
<dbReference type="RefSeq" id="WP_201936334.1">
    <property type="nucleotide sequence ID" value="NZ_JAERSG010000003.1"/>
</dbReference>
<evidence type="ECO:0000256" key="3">
    <source>
        <dbReference type="ARBA" id="ARBA00012438"/>
    </source>
</evidence>
<accession>A0ABS1L982</accession>
<keyword evidence="9 16" id="KW-0418">Kinase</keyword>
<dbReference type="SUPFAM" id="SSF103190">
    <property type="entry name" value="Sensory domain-like"/>
    <property type="match status" value="1"/>
</dbReference>
<evidence type="ECO:0000256" key="6">
    <source>
        <dbReference type="ARBA" id="ARBA00022679"/>
    </source>
</evidence>
<evidence type="ECO:0000256" key="2">
    <source>
        <dbReference type="ARBA" id="ARBA00004651"/>
    </source>
</evidence>
<dbReference type="Proteomes" id="UP000636918">
    <property type="component" value="Unassembled WGS sequence"/>
</dbReference>
<keyword evidence="4" id="KW-1003">Cell membrane</keyword>
<dbReference type="PRINTS" id="PR00344">
    <property type="entry name" value="BCTRLSENSOR"/>
</dbReference>
<keyword evidence="10" id="KW-0067">ATP-binding</keyword>
<keyword evidence="7 14" id="KW-0812">Transmembrane</keyword>
<dbReference type="CDD" id="cd00130">
    <property type="entry name" value="PAS"/>
    <property type="match status" value="1"/>
</dbReference>
<dbReference type="InterPro" id="IPR029151">
    <property type="entry name" value="Sensor-like_sf"/>
</dbReference>
<keyword evidence="17" id="KW-1185">Reference proteome</keyword>
<dbReference type="GO" id="GO:0016301">
    <property type="term" value="F:kinase activity"/>
    <property type="evidence" value="ECO:0007669"/>
    <property type="project" value="UniProtKB-KW"/>
</dbReference>
<keyword evidence="8" id="KW-0547">Nucleotide-binding</keyword>
<organism evidence="16 17">
    <name type="scientific">Nocardioides baculatus</name>
    <dbReference type="NCBI Taxonomy" id="2801337"/>
    <lineage>
        <taxon>Bacteria</taxon>
        <taxon>Bacillati</taxon>
        <taxon>Actinomycetota</taxon>
        <taxon>Actinomycetes</taxon>
        <taxon>Propionibacteriales</taxon>
        <taxon>Nocardioidaceae</taxon>
        <taxon>Nocardioides</taxon>
    </lineage>
</organism>
<evidence type="ECO:0000313" key="16">
    <source>
        <dbReference type="EMBL" id="MBL0748240.1"/>
    </source>
</evidence>
<evidence type="ECO:0000256" key="12">
    <source>
        <dbReference type="ARBA" id="ARBA00023012"/>
    </source>
</evidence>
<evidence type="ECO:0000256" key="8">
    <source>
        <dbReference type="ARBA" id="ARBA00022741"/>
    </source>
</evidence>
<dbReference type="InterPro" id="IPR003594">
    <property type="entry name" value="HATPase_dom"/>
</dbReference>
<comment type="subcellular location">
    <subcellularLocation>
        <location evidence="2">Cell membrane</location>
        <topology evidence="2">Multi-pass membrane protein</topology>
    </subcellularLocation>
</comment>
<dbReference type="InterPro" id="IPR004358">
    <property type="entry name" value="Sig_transdc_His_kin-like_C"/>
</dbReference>
<evidence type="ECO:0000256" key="14">
    <source>
        <dbReference type="SAM" id="Phobius"/>
    </source>
</evidence>
<name>A0ABS1L982_9ACTN</name>
<dbReference type="EMBL" id="JAERSG010000003">
    <property type="protein sequence ID" value="MBL0748240.1"/>
    <property type="molecule type" value="Genomic_DNA"/>
</dbReference>
<evidence type="ECO:0000259" key="15">
    <source>
        <dbReference type="PROSITE" id="PS50109"/>
    </source>
</evidence>
<dbReference type="SUPFAM" id="SSF55785">
    <property type="entry name" value="PYP-like sensor domain (PAS domain)"/>
    <property type="match status" value="1"/>
</dbReference>
<dbReference type="EC" id="2.7.13.3" evidence="3"/>
<protein>
    <recommendedName>
        <fullName evidence="3">histidine kinase</fullName>
        <ecNumber evidence="3">2.7.13.3</ecNumber>
    </recommendedName>
</protein>
<keyword evidence="5" id="KW-0597">Phosphoprotein</keyword>
<evidence type="ECO:0000256" key="11">
    <source>
        <dbReference type="ARBA" id="ARBA00022989"/>
    </source>
</evidence>
<evidence type="ECO:0000256" key="10">
    <source>
        <dbReference type="ARBA" id="ARBA00022840"/>
    </source>
</evidence>
<dbReference type="PROSITE" id="PS50109">
    <property type="entry name" value="HIS_KIN"/>
    <property type="match status" value="1"/>
</dbReference>
<feature type="domain" description="Histidine kinase" evidence="15">
    <location>
        <begin position="308"/>
        <end position="529"/>
    </location>
</feature>
<dbReference type="SMART" id="SM00091">
    <property type="entry name" value="PAS"/>
    <property type="match status" value="1"/>
</dbReference>
<keyword evidence="12" id="KW-0902">Two-component regulatory system</keyword>
<dbReference type="PANTHER" id="PTHR43547">
    <property type="entry name" value="TWO-COMPONENT HISTIDINE KINASE"/>
    <property type="match status" value="1"/>
</dbReference>
<proteinExistence type="predicted"/>
<dbReference type="SMART" id="SM00387">
    <property type="entry name" value="HATPase_c"/>
    <property type="match status" value="1"/>
</dbReference>
<evidence type="ECO:0000256" key="4">
    <source>
        <dbReference type="ARBA" id="ARBA00022475"/>
    </source>
</evidence>
<dbReference type="InterPro" id="IPR033463">
    <property type="entry name" value="sCache_3"/>
</dbReference>
<comment type="catalytic activity">
    <reaction evidence="1">
        <text>ATP + protein L-histidine = ADP + protein N-phospho-L-histidine.</text>
        <dbReference type="EC" id="2.7.13.3"/>
    </reaction>
</comment>
<dbReference type="InterPro" id="IPR036890">
    <property type="entry name" value="HATPase_C_sf"/>
</dbReference>
<sequence length="535" mass="57311">MRRRASEPGESPVARQILLLQVAVVVVLVVTAVALAAWDARHDTRESARAQATAVARSVADSPFVRQEVDTADPTTLLQPFAEEVRRDTGTDFVVIMDTDRTRYTHPDPAQIGLPFVGDLGGAPRGQVFTQEYVGTLGLSVRAVVPVVDDDEVVALVAVGIKVDRLDRQLVGDLPRISLAAGATLLAGLLGAWLISRRLRRQTHGMGEREITRMYEYYRAVLGAVREGLLLVDSDQRVQLVNDEARRLLALPEDVEGRSLDELGLPPGLVGAVEQRTAVADQTYVLGQQVLVLSSSPAYWDQAEVGAVVTIRDRTELQAVTGELDLVRGLTDSLRAQNHEAANRLHTIVSLVEMGRAEQAVEFATSELEMAQGLADELVSAVDEPVLAALLLGKSAQAAERGIDLEVAGTLPADLPVDPRDLVTLVGNLVDNAFDAVAETRSTTPQRVRVSLAGDADTLRVAVDDSGSGIAPEDRAHVLERGWSSKAQEGRGIGLAMVSQVVSRHGGTLELTDSPLGGARFVVGVRTPVEEVAPR</sequence>
<gene>
    <name evidence="16" type="ORF">JI751_11525</name>
</gene>
<keyword evidence="13 14" id="KW-0472">Membrane</keyword>
<dbReference type="Gene3D" id="3.30.450.20">
    <property type="entry name" value="PAS domain"/>
    <property type="match status" value="2"/>
</dbReference>
<dbReference type="Pfam" id="PF02518">
    <property type="entry name" value="HATPase_c"/>
    <property type="match status" value="1"/>
</dbReference>
<evidence type="ECO:0000256" key="1">
    <source>
        <dbReference type="ARBA" id="ARBA00000085"/>
    </source>
</evidence>
<keyword evidence="6" id="KW-0808">Transferase</keyword>
<dbReference type="PANTHER" id="PTHR43547:SF10">
    <property type="entry name" value="SENSOR HISTIDINE KINASE DCUS"/>
    <property type="match status" value="1"/>
</dbReference>
<dbReference type="InterPro" id="IPR005467">
    <property type="entry name" value="His_kinase_dom"/>
</dbReference>
<evidence type="ECO:0000313" key="17">
    <source>
        <dbReference type="Proteomes" id="UP000636918"/>
    </source>
</evidence>
<dbReference type="Gene3D" id="3.30.565.10">
    <property type="entry name" value="Histidine kinase-like ATPase, C-terminal domain"/>
    <property type="match status" value="1"/>
</dbReference>
<dbReference type="Pfam" id="PF17203">
    <property type="entry name" value="sCache_3_2"/>
    <property type="match status" value="1"/>
</dbReference>
<evidence type="ECO:0000256" key="9">
    <source>
        <dbReference type="ARBA" id="ARBA00022777"/>
    </source>
</evidence>
<evidence type="ECO:0000256" key="13">
    <source>
        <dbReference type="ARBA" id="ARBA00023136"/>
    </source>
</evidence>
<evidence type="ECO:0000256" key="7">
    <source>
        <dbReference type="ARBA" id="ARBA00022692"/>
    </source>
</evidence>
<feature type="transmembrane region" description="Helical" evidence="14">
    <location>
        <begin position="177"/>
        <end position="196"/>
    </location>
</feature>